<evidence type="ECO:0000256" key="4">
    <source>
        <dbReference type="ARBA" id="ARBA00023136"/>
    </source>
</evidence>
<dbReference type="AlphaFoldDB" id="A0A4U0XPK5"/>
<evidence type="ECO:0000313" key="9">
    <source>
        <dbReference type="EMBL" id="TKA77373.1"/>
    </source>
</evidence>
<keyword evidence="2 7" id="KW-0812">Transmembrane</keyword>
<feature type="compositionally biased region" description="Basic and acidic residues" evidence="6">
    <location>
        <begin position="337"/>
        <end position="364"/>
    </location>
</feature>
<dbReference type="OrthoDB" id="5417844at2759"/>
<comment type="caution">
    <text evidence="9">The sequence shown here is derived from an EMBL/GenBank/DDBJ whole genome shotgun (WGS) entry which is preliminary data.</text>
</comment>
<evidence type="ECO:0000313" key="10">
    <source>
        <dbReference type="Proteomes" id="UP000309340"/>
    </source>
</evidence>
<protein>
    <recommendedName>
        <fullName evidence="8">Rhodopsin domain-containing protein</fullName>
    </recommendedName>
</protein>
<gene>
    <name evidence="9" type="ORF">B0A55_03226</name>
</gene>
<accession>A0A4U0XPK5</accession>
<evidence type="ECO:0000259" key="8">
    <source>
        <dbReference type="Pfam" id="PF20684"/>
    </source>
</evidence>
<dbReference type="InterPro" id="IPR049326">
    <property type="entry name" value="Rhodopsin_dom_fungi"/>
</dbReference>
<proteinExistence type="inferred from homology"/>
<comment type="subcellular location">
    <subcellularLocation>
        <location evidence="1">Membrane</location>
        <topology evidence="1">Multi-pass membrane protein</topology>
    </subcellularLocation>
</comment>
<dbReference type="Proteomes" id="UP000309340">
    <property type="component" value="Unassembled WGS sequence"/>
</dbReference>
<evidence type="ECO:0000256" key="6">
    <source>
        <dbReference type="SAM" id="MobiDB-lite"/>
    </source>
</evidence>
<reference evidence="9 10" key="1">
    <citation type="submission" date="2017-03" db="EMBL/GenBank/DDBJ databases">
        <title>Genomes of endolithic fungi from Antarctica.</title>
        <authorList>
            <person name="Coleine C."/>
            <person name="Masonjones S."/>
            <person name="Stajich J.E."/>
        </authorList>
    </citation>
    <scope>NUCLEOTIDE SEQUENCE [LARGE SCALE GENOMIC DNA]</scope>
    <source>
        <strain evidence="9 10">CCFEE 5184</strain>
    </source>
</reference>
<evidence type="ECO:0000256" key="7">
    <source>
        <dbReference type="SAM" id="Phobius"/>
    </source>
</evidence>
<dbReference type="InterPro" id="IPR052337">
    <property type="entry name" value="SAT4-like"/>
</dbReference>
<evidence type="ECO:0000256" key="5">
    <source>
        <dbReference type="ARBA" id="ARBA00038359"/>
    </source>
</evidence>
<dbReference type="GO" id="GO:0016020">
    <property type="term" value="C:membrane"/>
    <property type="evidence" value="ECO:0007669"/>
    <property type="project" value="UniProtKB-SubCell"/>
</dbReference>
<evidence type="ECO:0000256" key="1">
    <source>
        <dbReference type="ARBA" id="ARBA00004141"/>
    </source>
</evidence>
<feature type="transmembrane region" description="Helical" evidence="7">
    <location>
        <begin position="219"/>
        <end position="238"/>
    </location>
</feature>
<feature type="transmembrane region" description="Helical" evidence="7">
    <location>
        <begin position="170"/>
        <end position="192"/>
    </location>
</feature>
<keyword evidence="4 7" id="KW-0472">Membrane</keyword>
<dbReference type="EMBL" id="NAJQ01000139">
    <property type="protein sequence ID" value="TKA77373.1"/>
    <property type="molecule type" value="Genomic_DNA"/>
</dbReference>
<dbReference type="PANTHER" id="PTHR33048:SF47">
    <property type="entry name" value="INTEGRAL MEMBRANE PROTEIN-RELATED"/>
    <property type="match status" value="1"/>
</dbReference>
<feature type="region of interest" description="Disordered" evidence="6">
    <location>
        <begin position="325"/>
        <end position="370"/>
    </location>
</feature>
<keyword evidence="3 7" id="KW-1133">Transmembrane helix</keyword>
<feature type="transmembrane region" description="Helical" evidence="7">
    <location>
        <begin position="54"/>
        <end position="75"/>
    </location>
</feature>
<keyword evidence="10" id="KW-1185">Reference proteome</keyword>
<dbReference type="Pfam" id="PF20684">
    <property type="entry name" value="Fung_rhodopsin"/>
    <property type="match status" value="1"/>
</dbReference>
<feature type="transmembrane region" description="Helical" evidence="7">
    <location>
        <begin position="87"/>
        <end position="107"/>
    </location>
</feature>
<dbReference type="PANTHER" id="PTHR33048">
    <property type="entry name" value="PTH11-LIKE INTEGRAL MEMBRANE PROTEIN (AFU_ORTHOLOGUE AFUA_5G11245)"/>
    <property type="match status" value="1"/>
</dbReference>
<feature type="domain" description="Rhodopsin" evidence="8">
    <location>
        <begin position="69"/>
        <end position="315"/>
    </location>
</feature>
<evidence type="ECO:0000256" key="2">
    <source>
        <dbReference type="ARBA" id="ARBA00022692"/>
    </source>
</evidence>
<feature type="transmembrane region" description="Helical" evidence="7">
    <location>
        <begin position="258"/>
        <end position="281"/>
    </location>
</feature>
<comment type="similarity">
    <text evidence="5">Belongs to the SAT4 family.</text>
</comment>
<evidence type="ECO:0000256" key="3">
    <source>
        <dbReference type="ARBA" id="ARBA00022989"/>
    </source>
</evidence>
<sequence>MGKCIDNCVDFANGLQLPYNASAPGNYTLPDGTQLNFGVTPQYLNQSRDGSSKAALIVIFVIAMIVSSMRIFVRATSKAPGFGWDDGILVLTMALYVTYIGLAISTIDLGEGRHIFWIVLQGMIDQTVVSKQEIMDFVLHLVYNTALFCCRLSALAFFQRLSGGQKSVRLMVYVGYGVITAMYLPQMFILIFHCHPVTALWPYDFQIESSQYTCMSWGLVYLINGCLSLASDLMLFAIPARLISAIHTDKATKAKLALILYPGVLVIAVSAGRLGILGRGIYYADQSWFYGPMLGLEGGEIGGTMMCISVPSLKVFGDRFFSSRKDTSTTSPLQGNKHGDMTFTETEHTKMDTKHSATDEKQHSEATSTA</sequence>
<name>A0A4U0XPK5_9PEZI</name>
<organism evidence="9 10">
    <name type="scientific">Friedmanniomyces simplex</name>
    <dbReference type="NCBI Taxonomy" id="329884"/>
    <lineage>
        <taxon>Eukaryota</taxon>
        <taxon>Fungi</taxon>
        <taxon>Dikarya</taxon>
        <taxon>Ascomycota</taxon>
        <taxon>Pezizomycotina</taxon>
        <taxon>Dothideomycetes</taxon>
        <taxon>Dothideomycetidae</taxon>
        <taxon>Mycosphaerellales</taxon>
        <taxon>Teratosphaeriaceae</taxon>
        <taxon>Friedmanniomyces</taxon>
    </lineage>
</organism>